<dbReference type="InterPro" id="IPR036457">
    <property type="entry name" value="PPM-type-like_dom_sf"/>
</dbReference>
<comment type="caution">
    <text evidence="2">The sequence shown here is derived from an EMBL/GenBank/DDBJ whole genome shotgun (WGS) entry which is preliminary data.</text>
</comment>
<feature type="domain" description="PPM-type phosphatase" evidence="1">
    <location>
        <begin position="165"/>
        <end position="341"/>
    </location>
</feature>
<sequence>MTTGIVAEAGDVHWLRADIALAAAARRQAGHLARAVGLSEERAAQVELCVTEMATNLLKHANDGSLALRVVRSRGRAGVECLSLDNGPGIDDVGRALRDGTSGYGSLGIGMGAIGRLADASGIHSLPGRGTVVCARFWSDGRTAEPETVATGGLTRPITGEQLCGDTWAVRSLDGPSAGALLLMMCDGLGHGPLAARVGDQARAAFRESRHIGPDAVLRDVHQGLKGSRGAAVAIALVDMTDQRVHFTGVGNITALLVHDDRRNGLLSMPGIVGAQLPRPRTQATAFPPGTALVMHSDGLSDRWKPLDFPGLFARDPSLVAGQLLNQNAVRRDDAGILVALHRPS</sequence>
<dbReference type="PANTHER" id="PTHR35801:SF1">
    <property type="entry name" value="PHOSPHOSERINE PHOSPHATASE RSBX"/>
    <property type="match status" value="1"/>
</dbReference>
<protein>
    <submittedName>
        <fullName evidence="2">Serine/threonine protein kinase</fullName>
    </submittedName>
</protein>
<dbReference type="Gene3D" id="3.60.40.10">
    <property type="entry name" value="PPM-type phosphatase domain"/>
    <property type="match status" value="1"/>
</dbReference>
<dbReference type="CDD" id="cd16934">
    <property type="entry name" value="HATPase_RsbT-like"/>
    <property type="match status" value="1"/>
</dbReference>
<keyword evidence="2" id="KW-0418">Kinase</keyword>
<dbReference type="Gene3D" id="3.30.565.10">
    <property type="entry name" value="Histidine kinase-like ATPase, C-terminal domain"/>
    <property type="match status" value="1"/>
</dbReference>
<accession>A0A101R411</accession>
<dbReference type="SMART" id="SM00331">
    <property type="entry name" value="PP2C_SIG"/>
    <property type="match status" value="1"/>
</dbReference>
<evidence type="ECO:0000313" key="2">
    <source>
        <dbReference type="EMBL" id="KUN41273.1"/>
    </source>
</evidence>
<dbReference type="RefSeq" id="WP_067228931.1">
    <property type="nucleotide sequence ID" value="NZ_KQ948549.1"/>
</dbReference>
<dbReference type="STRING" id="68231.AQJ30_02945"/>
<proteinExistence type="predicted"/>
<keyword evidence="2" id="KW-0723">Serine/threonine-protein kinase</keyword>
<dbReference type="Pfam" id="PF13581">
    <property type="entry name" value="HATPase_c_2"/>
    <property type="match status" value="1"/>
</dbReference>
<gene>
    <name evidence="2" type="ORF">AQJ30_02945</name>
</gene>
<dbReference type="SUPFAM" id="SSF81606">
    <property type="entry name" value="PP2C-like"/>
    <property type="match status" value="1"/>
</dbReference>
<keyword evidence="3" id="KW-1185">Reference proteome</keyword>
<dbReference type="InterPro" id="IPR036890">
    <property type="entry name" value="HATPase_C_sf"/>
</dbReference>
<dbReference type="GeneID" id="91423582"/>
<dbReference type="InterPro" id="IPR039248">
    <property type="entry name" value="Ptase_RsbX"/>
</dbReference>
<dbReference type="SUPFAM" id="SSF55874">
    <property type="entry name" value="ATPase domain of HSP90 chaperone/DNA topoisomerase II/histidine kinase"/>
    <property type="match status" value="1"/>
</dbReference>
<dbReference type="Proteomes" id="UP000053271">
    <property type="component" value="Unassembled WGS sequence"/>
</dbReference>
<dbReference type="PANTHER" id="PTHR35801">
    <property type="entry name" value="PHOSPHOSERINE PHOSPHATASE RSBX"/>
    <property type="match status" value="1"/>
</dbReference>
<organism evidence="2 3">
    <name type="scientific">Streptomyces longwoodensis</name>
    <dbReference type="NCBI Taxonomy" id="68231"/>
    <lineage>
        <taxon>Bacteria</taxon>
        <taxon>Bacillati</taxon>
        <taxon>Actinomycetota</taxon>
        <taxon>Actinomycetes</taxon>
        <taxon>Kitasatosporales</taxon>
        <taxon>Streptomycetaceae</taxon>
        <taxon>Streptomyces</taxon>
    </lineage>
</organism>
<dbReference type="InterPro" id="IPR001932">
    <property type="entry name" value="PPM-type_phosphatase-like_dom"/>
</dbReference>
<dbReference type="Pfam" id="PF07228">
    <property type="entry name" value="SpoIIE"/>
    <property type="match status" value="1"/>
</dbReference>
<name>A0A101R411_9ACTN</name>
<keyword evidence="2" id="KW-0808">Transferase</keyword>
<evidence type="ECO:0000313" key="3">
    <source>
        <dbReference type="Proteomes" id="UP000053271"/>
    </source>
</evidence>
<dbReference type="AlphaFoldDB" id="A0A101R411"/>
<dbReference type="GO" id="GO:0004674">
    <property type="term" value="F:protein serine/threonine kinase activity"/>
    <property type="evidence" value="ECO:0007669"/>
    <property type="project" value="UniProtKB-KW"/>
</dbReference>
<dbReference type="EMBL" id="LMWS01000004">
    <property type="protein sequence ID" value="KUN41273.1"/>
    <property type="molecule type" value="Genomic_DNA"/>
</dbReference>
<evidence type="ECO:0000259" key="1">
    <source>
        <dbReference type="SMART" id="SM00331"/>
    </source>
</evidence>
<reference evidence="2 3" key="1">
    <citation type="submission" date="2015-10" db="EMBL/GenBank/DDBJ databases">
        <title>Draft genome sequence of Streptomyces longwoodensis DSM 41677, type strain for the species Streptomyces longwoodensis.</title>
        <authorList>
            <person name="Ruckert C."/>
            <person name="Winkler A."/>
            <person name="Kalinowski J."/>
            <person name="Kampfer P."/>
            <person name="Glaeser S."/>
        </authorList>
    </citation>
    <scope>NUCLEOTIDE SEQUENCE [LARGE SCALE GENOMIC DNA]</scope>
    <source>
        <strain evidence="2 3">DSM 41677</strain>
    </source>
</reference>
<dbReference type="InterPro" id="IPR003594">
    <property type="entry name" value="HATPase_dom"/>
</dbReference>